<proteinExistence type="predicted"/>
<sequence>MSCIRYKMPDGWRNHWAKCAELKEINRKRGCSKMSHAIEEKTVKNVDWEAVLLQEKSAQTYGSVSLTQTQQRYAQIEEANGRIYGLEHFNYYTYGRSCHSTDRSQNTGPSKKPYDTISLVFNVCYFDSINIIFSWNMFRKEPSYSRCPIKSTINPDKFDEVLAGGNCKINLLTQASPN</sequence>
<dbReference type="OrthoDB" id="6430646at2759"/>
<name>A0A8X6QMR0_NEPPI</name>
<gene>
    <name evidence="1" type="ORF">NPIL_585801</name>
</gene>
<reference evidence="1" key="1">
    <citation type="submission" date="2020-08" db="EMBL/GenBank/DDBJ databases">
        <title>Multicomponent nature underlies the extraordinary mechanical properties of spider dragline silk.</title>
        <authorList>
            <person name="Kono N."/>
            <person name="Nakamura H."/>
            <person name="Mori M."/>
            <person name="Yoshida Y."/>
            <person name="Ohtoshi R."/>
            <person name="Malay A.D."/>
            <person name="Moran D.A.P."/>
            <person name="Tomita M."/>
            <person name="Numata K."/>
            <person name="Arakawa K."/>
        </authorList>
    </citation>
    <scope>NUCLEOTIDE SEQUENCE</scope>
</reference>
<evidence type="ECO:0000313" key="1">
    <source>
        <dbReference type="EMBL" id="GFU33169.1"/>
    </source>
</evidence>
<protein>
    <submittedName>
        <fullName evidence="1">Uncharacterized protein</fullName>
    </submittedName>
</protein>
<organism evidence="1 2">
    <name type="scientific">Nephila pilipes</name>
    <name type="common">Giant wood spider</name>
    <name type="synonym">Nephila maculata</name>
    <dbReference type="NCBI Taxonomy" id="299642"/>
    <lineage>
        <taxon>Eukaryota</taxon>
        <taxon>Metazoa</taxon>
        <taxon>Ecdysozoa</taxon>
        <taxon>Arthropoda</taxon>
        <taxon>Chelicerata</taxon>
        <taxon>Arachnida</taxon>
        <taxon>Araneae</taxon>
        <taxon>Araneomorphae</taxon>
        <taxon>Entelegynae</taxon>
        <taxon>Araneoidea</taxon>
        <taxon>Nephilidae</taxon>
        <taxon>Nephila</taxon>
    </lineage>
</organism>
<accession>A0A8X6QMR0</accession>
<dbReference type="Proteomes" id="UP000887013">
    <property type="component" value="Unassembled WGS sequence"/>
</dbReference>
<dbReference type="EMBL" id="BMAW01130026">
    <property type="protein sequence ID" value="GFU33169.1"/>
    <property type="molecule type" value="Genomic_DNA"/>
</dbReference>
<evidence type="ECO:0000313" key="2">
    <source>
        <dbReference type="Proteomes" id="UP000887013"/>
    </source>
</evidence>
<dbReference type="AlphaFoldDB" id="A0A8X6QMR0"/>
<keyword evidence="2" id="KW-1185">Reference proteome</keyword>
<comment type="caution">
    <text evidence="1">The sequence shown here is derived from an EMBL/GenBank/DDBJ whole genome shotgun (WGS) entry which is preliminary data.</text>
</comment>